<dbReference type="InterPro" id="IPR022519">
    <property type="entry name" value="Gloeo/Verruco_rpt"/>
</dbReference>
<reference evidence="1" key="1">
    <citation type="submission" date="2016-10" db="EMBL/GenBank/DDBJ databases">
        <title>Sequence of Gallionella enrichment culture.</title>
        <authorList>
            <person name="Poehlein A."/>
            <person name="Muehling M."/>
            <person name="Daniel R."/>
        </authorList>
    </citation>
    <scope>NUCLEOTIDE SEQUENCE</scope>
</reference>
<comment type="caution">
    <text evidence="1">The sequence shown here is derived from an EMBL/GenBank/DDBJ whole genome shotgun (WGS) entry which is preliminary data.</text>
</comment>
<gene>
    <name evidence="1" type="ORF">GALL_301920</name>
</gene>
<dbReference type="EMBL" id="MLJW01000396">
    <property type="protein sequence ID" value="OIQ87935.1"/>
    <property type="molecule type" value="Genomic_DNA"/>
</dbReference>
<dbReference type="AlphaFoldDB" id="A0A1J5R7A2"/>
<accession>A0A1J5R7A2</accession>
<protein>
    <recommendedName>
        <fullName evidence="2">Beta-propeller repeat protein</fullName>
    </recommendedName>
</protein>
<sequence>MHPNRMLLLLTNAIGAFLLATSAGAAPSGYRVVHAFGVDAAPRLPFARVVADAAGVLYGAAQEGGGHLLGAIYAFDPDSGNASVLYAFGGNGVSAGEHPTDELVSDSAGNLYGTTQSGGSGGLGTVFKIDARTHALTVLHVFTGGSDGAIPSGGLVIDPRDNLFGTTLVGGASDCGTVYRVSRRGAETQVYAFGGTQASSGCLPTSALALDSAGNLYGTTMSGGARGRGTVYQLTPGTASSPTRYTVLHRFLGGADGNLPLGGVVLDAAQTQLYGTTSEGGTWGQGTVFACAVDGRSERVIYAFKATGSGDGGFPTGPLAIDDAGVLYGTTRTGGIDDRGTVFTLDPSSGAESVLHRFAGPAAGDGEDPSGGVLVDAAGELVGTTPLGGSDNTGTIFELPR</sequence>
<name>A0A1J5R7A2_9ZZZZ</name>
<evidence type="ECO:0008006" key="2">
    <source>
        <dbReference type="Google" id="ProtNLM"/>
    </source>
</evidence>
<dbReference type="Gene3D" id="2.115.10.10">
    <property type="entry name" value="Tachylectin 2"/>
    <property type="match status" value="1"/>
</dbReference>
<proteinExistence type="predicted"/>
<organism evidence="1">
    <name type="scientific">mine drainage metagenome</name>
    <dbReference type="NCBI Taxonomy" id="410659"/>
    <lineage>
        <taxon>unclassified sequences</taxon>
        <taxon>metagenomes</taxon>
        <taxon>ecological metagenomes</taxon>
    </lineage>
</organism>
<dbReference type="SUPFAM" id="SSF63825">
    <property type="entry name" value="YWTD domain"/>
    <property type="match status" value="1"/>
</dbReference>
<dbReference type="NCBIfam" id="TIGR03803">
    <property type="entry name" value="Gloeo_Verruco"/>
    <property type="match status" value="7"/>
</dbReference>
<evidence type="ECO:0000313" key="1">
    <source>
        <dbReference type="EMBL" id="OIQ87935.1"/>
    </source>
</evidence>